<proteinExistence type="predicted"/>
<reference evidence="1" key="1">
    <citation type="submission" date="2024-06" db="EMBL/GenBank/DDBJ databases">
        <title>Genome Sequence of an extremely halophilic archaeon isolated from Permian era halite, Salado Formation, Carlsbad, New Mexico: Halobacterium sp. strain NMX12-1.</title>
        <authorList>
            <person name="Sotoa L."/>
            <person name="DasSarma P."/>
            <person name="Anton B.P."/>
            <person name="Vincze T."/>
            <person name="Verma I."/>
            <person name="Eralp B."/>
            <person name="Powers D.W."/>
            <person name="Dozier B.L."/>
            <person name="Roberts R.J."/>
            <person name="DasSarma S."/>
        </authorList>
    </citation>
    <scope>NUCLEOTIDE SEQUENCE</scope>
    <source>
        <strain evidence="1">NMX12-1</strain>
        <plasmid evidence="1">pNMX12-1_211</plasmid>
    </source>
</reference>
<protein>
    <submittedName>
        <fullName evidence="1">Uncharacterized protein</fullName>
    </submittedName>
</protein>
<accession>A0AAU8CHT4</accession>
<keyword evidence="1" id="KW-0614">Plasmid</keyword>
<geneLocation type="plasmid" evidence="1">
    <name>pNMX12-1_211</name>
</geneLocation>
<dbReference type="KEGG" id="hanx:ABSL23_15900"/>
<gene>
    <name evidence="1" type="ORF">ABSL23_15900</name>
</gene>
<dbReference type="GeneID" id="91110665"/>
<dbReference type="AlphaFoldDB" id="A0AAU8CHT4"/>
<organism evidence="1">
    <name type="scientific">Halobacterium sp. NMX12-1</name>
    <dbReference type="NCBI Taxonomy" id="3166650"/>
    <lineage>
        <taxon>Archaea</taxon>
        <taxon>Methanobacteriati</taxon>
        <taxon>Methanobacteriota</taxon>
        <taxon>Stenosarchaea group</taxon>
        <taxon>Halobacteria</taxon>
        <taxon>Halobacteriales</taxon>
        <taxon>Halobacteriaceae</taxon>
        <taxon>Halobacterium</taxon>
    </lineage>
</organism>
<dbReference type="RefSeq" id="WP_353635529.1">
    <property type="nucleotide sequence ID" value="NZ_CP159205.1"/>
</dbReference>
<dbReference type="EMBL" id="CP159205">
    <property type="protein sequence ID" value="XCF18210.1"/>
    <property type="molecule type" value="Genomic_DNA"/>
</dbReference>
<name>A0AAU8CHT4_9EURY</name>
<sequence>MSLPPVIKRGLNGTKVGGHGPSALCDYCNKPLSNGDDVFVLASKAGGEVRASWVVCDEEDVEAEPEEDHAVHVAAELSTAVFDPSQLVLARVREIGEPKHSA</sequence>
<evidence type="ECO:0000313" key="1">
    <source>
        <dbReference type="EMBL" id="XCF18210.1"/>
    </source>
</evidence>